<gene>
    <name evidence="1" type="ORF">CJ030_MR6G021639</name>
</gene>
<evidence type="ECO:0000313" key="1">
    <source>
        <dbReference type="EMBL" id="KAB1211171.1"/>
    </source>
</evidence>
<sequence>MVVVEASKLKLPNPSHSSFPPRVTSLLFESHSRSLALMHSDSSLSLYPFISPLSISSLPSPQTLVPAPSSSSTFLLLRDHDPCANPNTTNPRTLFVVSGPYRGGSQVLLRFYVLLQKSKSFARARVVCNQRGLRFDDKLGVLVDVNHGVSVRLSGSVNFFALYSVSSSKILVFAVRTVGDDGGGDDGVVVKLMRCSVIQCFRPVFSISVFFGSLVLGEESGVRVFNLRSLVKGRVREVMNPNLHRSSINGMLNEKSDARGFHLPNGVITDDYTKYRGGRTEDERATQVTWNGYLDGRMDKHYVSVKPSSIKVRQDSSEGVACFVAFGGYEVGSSTSSRTLQMSVKAISIQAFSSKKFVVLDSAGDLHLLFLSSSVVGSDNSCHMKQLPHFMKVQKLAILPDVSIRTQTVWISDGCYSVHMMAASEPDTSVDKNDRNKSQEELMQISVSDAIFTSEKIEDVIPLAPNAVLILGEGLSLSLGIESHLAKFSVNTL</sequence>
<accession>A0A6A1VEN2</accession>
<protein>
    <submittedName>
        <fullName evidence="1">Uncharacterized protein</fullName>
    </submittedName>
</protein>
<evidence type="ECO:0000313" key="2">
    <source>
        <dbReference type="Proteomes" id="UP000516437"/>
    </source>
</evidence>
<proteinExistence type="predicted"/>
<reference evidence="1 2" key="1">
    <citation type="journal article" date="2019" name="Plant Biotechnol. J.">
        <title>The red bayberry genome and genetic basis of sex determination.</title>
        <authorList>
            <person name="Jia H.M."/>
            <person name="Jia H.J."/>
            <person name="Cai Q.L."/>
            <person name="Wang Y."/>
            <person name="Zhao H.B."/>
            <person name="Yang W.F."/>
            <person name="Wang G.Y."/>
            <person name="Li Y.H."/>
            <person name="Zhan D.L."/>
            <person name="Shen Y.T."/>
            <person name="Niu Q.F."/>
            <person name="Chang L."/>
            <person name="Qiu J."/>
            <person name="Zhao L."/>
            <person name="Xie H.B."/>
            <person name="Fu W.Y."/>
            <person name="Jin J."/>
            <person name="Li X.W."/>
            <person name="Jiao Y."/>
            <person name="Zhou C.C."/>
            <person name="Tu T."/>
            <person name="Chai C.Y."/>
            <person name="Gao J.L."/>
            <person name="Fan L.J."/>
            <person name="van de Weg E."/>
            <person name="Wang J.Y."/>
            <person name="Gao Z.S."/>
        </authorList>
    </citation>
    <scope>NUCLEOTIDE SEQUENCE [LARGE SCALE GENOMIC DNA]</scope>
    <source>
        <tissue evidence="1">Leaves</tissue>
    </source>
</reference>
<dbReference type="OrthoDB" id="1925091at2759"/>
<keyword evidence="2" id="KW-1185">Reference proteome</keyword>
<dbReference type="EMBL" id="RXIC02000024">
    <property type="protein sequence ID" value="KAB1211171.1"/>
    <property type="molecule type" value="Genomic_DNA"/>
</dbReference>
<dbReference type="PANTHER" id="PTHR37383:SF1">
    <property type="entry name" value="OS01G0694200 PROTEIN"/>
    <property type="match status" value="1"/>
</dbReference>
<name>A0A6A1VEN2_9ROSI</name>
<organism evidence="1 2">
    <name type="scientific">Morella rubra</name>
    <name type="common">Chinese bayberry</name>
    <dbReference type="NCBI Taxonomy" id="262757"/>
    <lineage>
        <taxon>Eukaryota</taxon>
        <taxon>Viridiplantae</taxon>
        <taxon>Streptophyta</taxon>
        <taxon>Embryophyta</taxon>
        <taxon>Tracheophyta</taxon>
        <taxon>Spermatophyta</taxon>
        <taxon>Magnoliopsida</taxon>
        <taxon>eudicotyledons</taxon>
        <taxon>Gunneridae</taxon>
        <taxon>Pentapetalae</taxon>
        <taxon>rosids</taxon>
        <taxon>fabids</taxon>
        <taxon>Fagales</taxon>
        <taxon>Myricaceae</taxon>
        <taxon>Morella</taxon>
    </lineage>
</organism>
<comment type="caution">
    <text evidence="1">The sequence shown here is derived from an EMBL/GenBank/DDBJ whole genome shotgun (WGS) entry which is preliminary data.</text>
</comment>
<dbReference type="PANTHER" id="PTHR37383">
    <property type="entry name" value="OS01G0694200 PROTEIN"/>
    <property type="match status" value="1"/>
</dbReference>
<dbReference type="Proteomes" id="UP000516437">
    <property type="component" value="Chromosome 6"/>
</dbReference>
<dbReference type="AlphaFoldDB" id="A0A6A1VEN2"/>